<dbReference type="NCBIfam" id="TIGR00154">
    <property type="entry name" value="ispE"/>
    <property type="match status" value="1"/>
</dbReference>
<comment type="function">
    <text evidence="9">Catalyzes the phosphorylation of the position 2 hydroxy group of 4-diphosphocytidyl-2C-methyl-D-erythritol.</text>
</comment>
<name>A0A1G8GVI3_9CLOT</name>
<dbReference type="PIRSF" id="PIRSF010376">
    <property type="entry name" value="IspE"/>
    <property type="match status" value="1"/>
</dbReference>
<protein>
    <recommendedName>
        <fullName evidence="3 9">4-diphosphocytidyl-2-C-methyl-D-erythritol kinase</fullName>
        <shortName evidence="9">CMK</shortName>
        <ecNumber evidence="2 9">2.7.1.148</ecNumber>
    </recommendedName>
    <alternativeName>
        <fullName evidence="8 9">4-(cytidine-5'-diphospho)-2-C-methyl-D-erythritol kinase</fullName>
    </alternativeName>
</protein>
<gene>
    <name evidence="9" type="primary">ispE</name>
    <name evidence="12" type="ORF">SAMN05421804_101379</name>
</gene>
<dbReference type="AlphaFoldDB" id="A0A1G8GVI3"/>
<keyword evidence="7 9" id="KW-0067">ATP-binding</keyword>
<evidence type="ECO:0000256" key="9">
    <source>
        <dbReference type="HAMAP-Rule" id="MF_00061"/>
    </source>
</evidence>
<feature type="domain" description="GHMP kinase N-terminal" evidence="10">
    <location>
        <begin position="63"/>
        <end position="141"/>
    </location>
</feature>
<dbReference type="SUPFAM" id="SSF55060">
    <property type="entry name" value="GHMP Kinase, C-terminal domain"/>
    <property type="match status" value="1"/>
</dbReference>
<evidence type="ECO:0000256" key="8">
    <source>
        <dbReference type="ARBA" id="ARBA00032554"/>
    </source>
</evidence>
<dbReference type="EMBL" id="FNDZ01000001">
    <property type="protein sequence ID" value="SDH98392.1"/>
    <property type="molecule type" value="Genomic_DNA"/>
</dbReference>
<evidence type="ECO:0000256" key="5">
    <source>
        <dbReference type="ARBA" id="ARBA00022741"/>
    </source>
</evidence>
<evidence type="ECO:0000256" key="7">
    <source>
        <dbReference type="ARBA" id="ARBA00022840"/>
    </source>
</evidence>
<keyword evidence="5 9" id="KW-0547">Nucleotide-binding</keyword>
<feature type="active site" evidence="9">
    <location>
        <position position="8"/>
    </location>
</feature>
<dbReference type="InterPro" id="IPR036554">
    <property type="entry name" value="GHMP_kinase_C_sf"/>
</dbReference>
<feature type="active site" evidence="9">
    <location>
        <position position="133"/>
    </location>
</feature>
<sequence length="280" mass="30420">MILKAYAKINLSLDIVGKREDGYHLLEMIMQTVDLHDEVILTEKKSGITLSCDKSYVPVDERNIAYKAAKLIMEETGLQSGIHIHINKNIPVAAGLAGGSTDAAAVLKGMNAMFALGFSHEELMALGLKLGADVPYCIEGGTALCEGVGERITKLKSFGGHVVVLVKPPFGVSTKDAYGAFNLEKIKRHVETKKLIDSLAKGDLNGVHYYSRNLLENVVIQSYPVIKSIKQRVVKTGAKVTLMSGSGPTVYGIYEDRETAVRAMDELKKNGNEVILTETI</sequence>
<dbReference type="InterPro" id="IPR014721">
    <property type="entry name" value="Ribsml_uS5_D2-typ_fold_subgr"/>
</dbReference>
<dbReference type="InterPro" id="IPR004424">
    <property type="entry name" value="IspE"/>
</dbReference>
<dbReference type="Pfam" id="PF00288">
    <property type="entry name" value="GHMP_kinases_N"/>
    <property type="match status" value="1"/>
</dbReference>
<evidence type="ECO:0000313" key="12">
    <source>
        <dbReference type="EMBL" id="SDH98392.1"/>
    </source>
</evidence>
<proteinExistence type="inferred from homology"/>
<dbReference type="PANTHER" id="PTHR43527:SF2">
    <property type="entry name" value="4-DIPHOSPHOCYTIDYL-2-C-METHYL-D-ERYTHRITOL KINASE, CHLOROPLASTIC"/>
    <property type="match status" value="1"/>
</dbReference>
<evidence type="ECO:0000313" key="13">
    <source>
        <dbReference type="Proteomes" id="UP000183255"/>
    </source>
</evidence>
<dbReference type="RefSeq" id="WP_031573339.1">
    <property type="nucleotide sequence ID" value="NZ_FNDZ01000001.1"/>
</dbReference>
<comment type="similarity">
    <text evidence="1 9">Belongs to the GHMP kinase family. IspE subfamily.</text>
</comment>
<dbReference type="InterPro" id="IPR020568">
    <property type="entry name" value="Ribosomal_Su5_D2-typ_SF"/>
</dbReference>
<reference evidence="12 13" key="1">
    <citation type="submission" date="2016-10" db="EMBL/GenBank/DDBJ databases">
        <authorList>
            <person name="de Groot N.N."/>
        </authorList>
    </citation>
    <scope>NUCLEOTIDE SEQUENCE [LARGE SCALE GENOMIC DNA]</scope>
    <source>
        <strain evidence="12 13">CGMCC 1.5058</strain>
    </source>
</reference>
<dbReference type="EC" id="2.7.1.148" evidence="2 9"/>
<dbReference type="GO" id="GO:0016114">
    <property type="term" value="P:terpenoid biosynthetic process"/>
    <property type="evidence" value="ECO:0007669"/>
    <property type="project" value="UniProtKB-UniRule"/>
</dbReference>
<dbReference type="Gene3D" id="3.30.230.10">
    <property type="match status" value="1"/>
</dbReference>
<dbReference type="GO" id="GO:0005524">
    <property type="term" value="F:ATP binding"/>
    <property type="evidence" value="ECO:0007669"/>
    <property type="project" value="UniProtKB-UniRule"/>
</dbReference>
<keyword evidence="9" id="KW-0414">Isoprene biosynthesis</keyword>
<evidence type="ECO:0000256" key="1">
    <source>
        <dbReference type="ARBA" id="ARBA00009684"/>
    </source>
</evidence>
<dbReference type="InterPro" id="IPR013750">
    <property type="entry name" value="GHMP_kinase_C_dom"/>
</dbReference>
<dbReference type="Proteomes" id="UP000183255">
    <property type="component" value="Unassembled WGS sequence"/>
</dbReference>
<dbReference type="GO" id="GO:0050515">
    <property type="term" value="F:4-(cytidine 5'-diphospho)-2-C-methyl-D-erythritol kinase activity"/>
    <property type="evidence" value="ECO:0007669"/>
    <property type="project" value="UniProtKB-UniRule"/>
</dbReference>
<keyword evidence="6 9" id="KW-0418">Kinase</keyword>
<evidence type="ECO:0000259" key="10">
    <source>
        <dbReference type="Pfam" id="PF00288"/>
    </source>
</evidence>
<evidence type="ECO:0000256" key="2">
    <source>
        <dbReference type="ARBA" id="ARBA00012052"/>
    </source>
</evidence>
<dbReference type="PANTHER" id="PTHR43527">
    <property type="entry name" value="4-DIPHOSPHOCYTIDYL-2-C-METHYL-D-ERYTHRITOL KINASE, CHLOROPLASTIC"/>
    <property type="match status" value="1"/>
</dbReference>
<accession>A0A1G8GVI3</accession>
<feature type="binding site" evidence="9">
    <location>
        <begin position="91"/>
        <end position="101"/>
    </location>
    <ligand>
        <name>ATP</name>
        <dbReference type="ChEBI" id="CHEBI:30616"/>
    </ligand>
</feature>
<dbReference type="Pfam" id="PF08544">
    <property type="entry name" value="GHMP_kinases_C"/>
    <property type="match status" value="1"/>
</dbReference>
<evidence type="ECO:0000259" key="11">
    <source>
        <dbReference type="Pfam" id="PF08544"/>
    </source>
</evidence>
<dbReference type="InterPro" id="IPR006204">
    <property type="entry name" value="GHMP_kinase_N_dom"/>
</dbReference>
<comment type="pathway">
    <text evidence="9">Isoprenoid biosynthesis; isopentenyl diphosphate biosynthesis via DXP pathway; isopentenyl diphosphate from 1-deoxy-D-xylulose 5-phosphate: step 3/6.</text>
</comment>
<dbReference type="HAMAP" id="MF_00061">
    <property type="entry name" value="IspE"/>
    <property type="match status" value="1"/>
</dbReference>
<dbReference type="SUPFAM" id="SSF54211">
    <property type="entry name" value="Ribosomal protein S5 domain 2-like"/>
    <property type="match status" value="1"/>
</dbReference>
<dbReference type="UniPathway" id="UPA00056">
    <property type="reaction ID" value="UER00094"/>
</dbReference>
<feature type="domain" description="GHMP kinase C-terminal" evidence="11">
    <location>
        <begin position="198"/>
        <end position="272"/>
    </location>
</feature>
<evidence type="ECO:0000256" key="3">
    <source>
        <dbReference type="ARBA" id="ARBA00017473"/>
    </source>
</evidence>
<dbReference type="Gene3D" id="3.30.70.890">
    <property type="entry name" value="GHMP kinase, C-terminal domain"/>
    <property type="match status" value="1"/>
</dbReference>
<comment type="catalytic activity">
    <reaction evidence="9">
        <text>4-CDP-2-C-methyl-D-erythritol + ATP = 4-CDP-2-C-methyl-D-erythritol 2-phosphate + ADP + H(+)</text>
        <dbReference type="Rhea" id="RHEA:18437"/>
        <dbReference type="ChEBI" id="CHEBI:15378"/>
        <dbReference type="ChEBI" id="CHEBI:30616"/>
        <dbReference type="ChEBI" id="CHEBI:57823"/>
        <dbReference type="ChEBI" id="CHEBI:57919"/>
        <dbReference type="ChEBI" id="CHEBI:456216"/>
        <dbReference type="EC" id="2.7.1.148"/>
    </reaction>
</comment>
<evidence type="ECO:0000256" key="4">
    <source>
        <dbReference type="ARBA" id="ARBA00022679"/>
    </source>
</evidence>
<organism evidence="12 13">
    <name type="scientific">Proteiniclasticum ruminis</name>
    <dbReference type="NCBI Taxonomy" id="398199"/>
    <lineage>
        <taxon>Bacteria</taxon>
        <taxon>Bacillati</taxon>
        <taxon>Bacillota</taxon>
        <taxon>Clostridia</taxon>
        <taxon>Eubacteriales</taxon>
        <taxon>Clostridiaceae</taxon>
        <taxon>Proteiniclasticum</taxon>
    </lineage>
</organism>
<keyword evidence="4 9" id="KW-0808">Transferase</keyword>
<evidence type="ECO:0000256" key="6">
    <source>
        <dbReference type="ARBA" id="ARBA00022777"/>
    </source>
</evidence>
<dbReference type="GO" id="GO:0019288">
    <property type="term" value="P:isopentenyl diphosphate biosynthetic process, methylerythritol 4-phosphate pathway"/>
    <property type="evidence" value="ECO:0007669"/>
    <property type="project" value="UniProtKB-UniRule"/>
</dbReference>